<dbReference type="AlphaFoldDB" id="A0A3Q8U0N0"/>
<accession>A0A3Q8U0N0</accession>
<dbReference type="OrthoDB" id="6739508at2"/>
<sequence>MSIQLESIDDWLSKFIIEVTSGSEGAYNNGNQQIMITLMVEPKEGEIVTEEELKSLLPTVRQADGTFKALDRFDDTLPWGWNHEHDARFDFLSGQYPAQNSNPLSKVFYIHTRATGGSTITLHAQITRDGQTYFTEDGFESSITLRSVVRPTYTYPADYGFTRTFASGDWEQGSRFIHEHNLSLNTGRFVEASLMSADDTPASTDGMLRWQRRVDQDPYASNVGFALPGNRQVKYHASYKPESGFAGRRVKDVVTPNMDSIVVVVQGDDNIPYIGNPQLYDRPCHLRALDNNGNVHRIRMSFKEDEDTALKRRTHLAPSVIVQSGHAGEVSDFADLKRFQVKAYENPADNIICPLYKNGYQQAYICVLLEPVNENGERVVITDSIKNAISLYNYDTGEPLSTAYTVSKERSANDKRFDRHPQVQGQAVNTEDDAEPNKAKFWIKTTTGGRVRIAARLTHKSKTYHTRDNSLPPGGAVTSGASNSSVTLDPRAQDYFYNGAAGFDISRFDITGTKDIDEYQIRFRSAQHRIVHSTPTSDNLFTLAKGHDFYSTNGLWYFAVGPQRTVKVAPFGANWPEPEESRITINRVQGTAYAARVTVRGHPANPRIGDKLVYYIDQFGNTHSVTLVANRAENGNTIELG</sequence>
<reference evidence="2 3" key="1">
    <citation type="submission" date="2018-12" db="EMBL/GenBank/DDBJ databases">
        <authorList>
            <person name="Li S."/>
            <person name="Yang R."/>
            <person name="Chen G."/>
            <person name="Zou L."/>
            <person name="Zhang C."/>
            <person name="Chen Y."/>
            <person name="Liu Z."/>
            <person name="Li Y."/>
            <person name="Yan Y."/>
            <person name="Huang M."/>
            <person name="Chen T."/>
        </authorList>
    </citation>
    <scope>NUCLEOTIDE SEQUENCE [LARGE SCALE GENOMIC DNA]</scope>
    <source>
        <strain evidence="2 3">1257</strain>
    </source>
</reference>
<protein>
    <submittedName>
        <fullName evidence="2">Uncharacterized protein</fullName>
    </submittedName>
</protein>
<gene>
    <name evidence="2" type="ORF">EJA05_13220</name>
</gene>
<evidence type="ECO:0000313" key="3">
    <source>
        <dbReference type="Proteomes" id="UP000268230"/>
    </source>
</evidence>
<proteinExistence type="predicted"/>
<name>A0A3Q8U0N0_9PSED</name>
<dbReference type="KEGG" id="pory:EJA05_13220"/>
<feature type="region of interest" description="Disordered" evidence="1">
    <location>
        <begin position="411"/>
        <end position="431"/>
    </location>
</feature>
<organism evidence="2 3">
    <name type="scientific">Pseudomonas entomophila</name>
    <dbReference type="NCBI Taxonomy" id="312306"/>
    <lineage>
        <taxon>Bacteria</taxon>
        <taxon>Pseudomonadati</taxon>
        <taxon>Pseudomonadota</taxon>
        <taxon>Gammaproteobacteria</taxon>
        <taxon>Pseudomonadales</taxon>
        <taxon>Pseudomonadaceae</taxon>
        <taxon>Pseudomonas</taxon>
    </lineage>
</organism>
<evidence type="ECO:0000313" key="2">
    <source>
        <dbReference type="EMBL" id="AZL68633.1"/>
    </source>
</evidence>
<feature type="compositionally biased region" description="Basic and acidic residues" evidence="1">
    <location>
        <begin position="411"/>
        <end position="421"/>
    </location>
</feature>
<evidence type="ECO:0000256" key="1">
    <source>
        <dbReference type="SAM" id="MobiDB-lite"/>
    </source>
</evidence>
<feature type="region of interest" description="Disordered" evidence="1">
    <location>
        <begin position="464"/>
        <end position="483"/>
    </location>
</feature>
<dbReference type="EMBL" id="CP034338">
    <property type="protein sequence ID" value="AZL68633.1"/>
    <property type="molecule type" value="Genomic_DNA"/>
</dbReference>
<dbReference type="Proteomes" id="UP000268230">
    <property type="component" value="Chromosome"/>
</dbReference>